<keyword evidence="1" id="KW-0812">Transmembrane</keyword>
<feature type="transmembrane region" description="Helical" evidence="1">
    <location>
        <begin position="6"/>
        <end position="24"/>
    </location>
</feature>
<dbReference type="RefSeq" id="WP_065525197.1">
    <property type="nucleotide sequence ID" value="NZ_CP016543.2"/>
</dbReference>
<reference evidence="2" key="1">
    <citation type="submission" date="2016-10" db="EMBL/GenBank/DDBJ databases">
        <authorList>
            <person name="See-Too W.S."/>
        </authorList>
    </citation>
    <scope>NUCLEOTIDE SEQUENCE</scope>
    <source>
        <strain evidence="2">DSM 22276</strain>
    </source>
</reference>
<evidence type="ECO:0000313" key="2">
    <source>
        <dbReference type="EMBL" id="ANU22066.1"/>
    </source>
</evidence>
<keyword evidence="1" id="KW-0472">Membrane</keyword>
<gene>
    <name evidence="2" type="ORF">BCM40_01365</name>
</gene>
<dbReference type="KEGG" id="pdg:BCM40_01365"/>
<dbReference type="STRING" id="414778.BCM40_01365"/>
<dbReference type="InterPro" id="IPR025441">
    <property type="entry name" value="DUF4181"/>
</dbReference>
<accession>A0A1C7EEF0</accession>
<dbReference type="OrthoDB" id="2427813at2"/>
<feature type="transmembrane region" description="Helical" evidence="1">
    <location>
        <begin position="78"/>
        <end position="99"/>
    </location>
</feature>
<dbReference type="EMBL" id="CP016543">
    <property type="protein sequence ID" value="ANU22066.1"/>
    <property type="molecule type" value="Genomic_DNA"/>
</dbReference>
<dbReference type="AlphaFoldDB" id="A0A1C7EEF0"/>
<proteinExistence type="predicted"/>
<sequence>METVAWIGLLIIAIVYFLFANLYLKKKRGIKRDSKSIFHEDKNRYVIMLQGVIFVRFVYALLYIFVELDFTELSLATRISPLGLLILQTFVAGLEEWVLYRDKKRYWYEWSETIVVGLVLGLLFLTGG</sequence>
<feature type="transmembrane region" description="Helical" evidence="1">
    <location>
        <begin position="106"/>
        <end position="125"/>
    </location>
</feature>
<keyword evidence="3" id="KW-1185">Reference proteome</keyword>
<organism evidence="2 3">
    <name type="scientific">Planococcus donghaensis</name>
    <dbReference type="NCBI Taxonomy" id="414778"/>
    <lineage>
        <taxon>Bacteria</taxon>
        <taxon>Bacillati</taxon>
        <taxon>Bacillota</taxon>
        <taxon>Bacilli</taxon>
        <taxon>Bacillales</taxon>
        <taxon>Caryophanaceae</taxon>
        <taxon>Planococcus</taxon>
    </lineage>
</organism>
<dbReference type="Proteomes" id="UP000092495">
    <property type="component" value="Chromosome"/>
</dbReference>
<evidence type="ECO:0000313" key="3">
    <source>
        <dbReference type="Proteomes" id="UP000092495"/>
    </source>
</evidence>
<name>A0A1C7EEF0_9BACL</name>
<feature type="transmembrane region" description="Helical" evidence="1">
    <location>
        <begin position="45"/>
        <end position="66"/>
    </location>
</feature>
<keyword evidence="1" id="KW-1133">Transmembrane helix</keyword>
<protein>
    <submittedName>
        <fullName evidence="2">DUF4181 domain-containing protein</fullName>
    </submittedName>
</protein>
<dbReference type="Pfam" id="PF13789">
    <property type="entry name" value="DUF4181"/>
    <property type="match status" value="1"/>
</dbReference>
<evidence type="ECO:0000256" key="1">
    <source>
        <dbReference type="SAM" id="Phobius"/>
    </source>
</evidence>